<accession>A0A1R3L0S6</accession>
<comment type="caution">
    <text evidence="1">The sequence shown here is derived from an EMBL/GenBank/DDBJ whole genome shotgun (WGS) entry which is preliminary data.</text>
</comment>
<gene>
    <name evidence="1" type="ORF">COLO4_02530</name>
</gene>
<name>A0A1R3L0S6_9ROSI</name>
<organism evidence="1 2">
    <name type="scientific">Corchorus olitorius</name>
    <dbReference type="NCBI Taxonomy" id="93759"/>
    <lineage>
        <taxon>Eukaryota</taxon>
        <taxon>Viridiplantae</taxon>
        <taxon>Streptophyta</taxon>
        <taxon>Embryophyta</taxon>
        <taxon>Tracheophyta</taxon>
        <taxon>Spermatophyta</taxon>
        <taxon>Magnoliopsida</taxon>
        <taxon>eudicotyledons</taxon>
        <taxon>Gunneridae</taxon>
        <taxon>Pentapetalae</taxon>
        <taxon>rosids</taxon>
        <taxon>malvids</taxon>
        <taxon>Malvales</taxon>
        <taxon>Malvaceae</taxon>
        <taxon>Grewioideae</taxon>
        <taxon>Apeibeae</taxon>
        <taxon>Corchorus</taxon>
    </lineage>
</organism>
<evidence type="ECO:0000313" key="1">
    <source>
        <dbReference type="EMBL" id="OMP12952.1"/>
    </source>
</evidence>
<sequence length="42" mass="4747">MAGSPITRWDGQGAYSSMNHRYVYVASFSSPPLANRRKRAEM</sequence>
<keyword evidence="2" id="KW-1185">Reference proteome</keyword>
<reference evidence="2" key="1">
    <citation type="submission" date="2013-09" db="EMBL/GenBank/DDBJ databases">
        <title>Corchorus olitorius genome sequencing.</title>
        <authorList>
            <person name="Alam M."/>
            <person name="Haque M.S."/>
            <person name="Islam M.S."/>
            <person name="Emdad E.M."/>
            <person name="Islam M.M."/>
            <person name="Ahmed B."/>
            <person name="Halim A."/>
            <person name="Hossen Q.M.M."/>
            <person name="Hossain M.Z."/>
            <person name="Ahmed R."/>
            <person name="Khan M.M."/>
            <person name="Islam R."/>
            <person name="Rashid M.M."/>
            <person name="Khan S.A."/>
            <person name="Rahman M.S."/>
            <person name="Alam M."/>
            <person name="Yahiya A.S."/>
            <person name="Khan M.S."/>
            <person name="Azam M.S."/>
            <person name="Haque T."/>
            <person name="Lashkar M.Z.H."/>
            <person name="Akhand A.I."/>
            <person name="Morshed G."/>
            <person name="Roy S."/>
            <person name="Uddin K.S."/>
            <person name="Rabeya T."/>
            <person name="Hossain A.S."/>
            <person name="Chowdhury A."/>
            <person name="Snigdha A.R."/>
            <person name="Mortoza M.S."/>
            <person name="Matin S.A."/>
            <person name="Hoque S.M.E."/>
            <person name="Islam M.K."/>
            <person name="Roy D.K."/>
            <person name="Haider R."/>
            <person name="Moosa M.M."/>
            <person name="Elias S.M."/>
            <person name="Hasan A.M."/>
            <person name="Jahan S."/>
            <person name="Shafiuddin M."/>
            <person name="Mahmood N."/>
            <person name="Shommy N.S."/>
        </authorList>
    </citation>
    <scope>NUCLEOTIDE SEQUENCE [LARGE SCALE GENOMIC DNA]</scope>
    <source>
        <strain evidence="2">cv. O-4</strain>
    </source>
</reference>
<evidence type="ECO:0000313" key="2">
    <source>
        <dbReference type="Proteomes" id="UP000187203"/>
    </source>
</evidence>
<proteinExistence type="predicted"/>
<dbReference type="Proteomes" id="UP000187203">
    <property type="component" value="Unassembled WGS sequence"/>
</dbReference>
<dbReference type="EMBL" id="AWUE01005542">
    <property type="protein sequence ID" value="OMP12952.1"/>
    <property type="molecule type" value="Genomic_DNA"/>
</dbReference>
<dbReference type="AlphaFoldDB" id="A0A1R3L0S6"/>
<protein>
    <submittedName>
        <fullName evidence="1">Uncharacterized protein</fullName>
    </submittedName>
</protein>